<keyword evidence="2 3" id="KW-0539">Nucleus</keyword>
<dbReference type="Proteomes" id="UP001634394">
    <property type="component" value="Unassembled WGS sequence"/>
</dbReference>
<proteinExistence type="predicted"/>
<dbReference type="Pfam" id="PF03221">
    <property type="entry name" value="HTH_Tnp_Tc5"/>
    <property type="match status" value="1"/>
</dbReference>
<evidence type="ECO:0000259" key="4">
    <source>
        <dbReference type="PROSITE" id="PS50960"/>
    </source>
</evidence>
<gene>
    <name evidence="6" type="ORF">ACJMK2_002824</name>
</gene>
<protein>
    <recommendedName>
        <fullName evidence="8">HTH CENPB-type domain-containing protein</fullName>
    </recommendedName>
</protein>
<comment type="subcellular location">
    <subcellularLocation>
        <location evidence="3">Nucleus</location>
    </subcellularLocation>
</comment>
<dbReference type="PROSITE" id="PS50960">
    <property type="entry name" value="HTH_PSQ"/>
    <property type="match status" value="1"/>
</dbReference>
<dbReference type="AlphaFoldDB" id="A0ABD3XZL3"/>
<sequence>MTSFLGYAKKRRKVIDLEMKMKIIDDYEAGKKVNSIAHDLELAHSTVSTILKNKDRVKETAKESTGFKVKIIRQRRGLIPEMEKLLAIWFNDQMQKGMPMSLLIIENKARGIFETLKACEVEESTETFTASHGWFQRFRRRFNLHNWNISGEAACADVEAAEIFVDQFEEIIEKGRYSPEQIFNVDETGLFFEKMPEKSCIHNEDKPIPGFKTFVVGRKCRWVQVEAFPHLSL</sequence>
<keyword evidence="1 3" id="KW-0238">DNA-binding</keyword>
<name>A0ABD3XZL3_SINWO</name>
<dbReference type="InterPro" id="IPR009057">
    <property type="entry name" value="Homeodomain-like_sf"/>
</dbReference>
<keyword evidence="7" id="KW-1185">Reference proteome</keyword>
<dbReference type="PANTHER" id="PTHR19303">
    <property type="entry name" value="TRANSPOSON"/>
    <property type="match status" value="1"/>
</dbReference>
<evidence type="ECO:0000256" key="3">
    <source>
        <dbReference type="PROSITE-ProRule" id="PRU00320"/>
    </source>
</evidence>
<dbReference type="PROSITE" id="PS51253">
    <property type="entry name" value="HTH_CENPB"/>
    <property type="match status" value="1"/>
</dbReference>
<evidence type="ECO:0000256" key="2">
    <source>
        <dbReference type="ARBA" id="ARBA00023242"/>
    </source>
</evidence>
<evidence type="ECO:0000313" key="6">
    <source>
        <dbReference type="EMBL" id="KAL3890542.1"/>
    </source>
</evidence>
<dbReference type="EMBL" id="JBJQND010000001">
    <property type="protein sequence ID" value="KAL3890542.1"/>
    <property type="molecule type" value="Genomic_DNA"/>
</dbReference>
<dbReference type="Gene3D" id="1.10.10.60">
    <property type="entry name" value="Homeodomain-like"/>
    <property type="match status" value="2"/>
</dbReference>
<dbReference type="GO" id="GO:0005634">
    <property type="term" value="C:nucleus"/>
    <property type="evidence" value="ECO:0007669"/>
    <property type="project" value="UniProtKB-SubCell"/>
</dbReference>
<dbReference type="Pfam" id="PF04218">
    <property type="entry name" value="CENP-B_N"/>
    <property type="match status" value="1"/>
</dbReference>
<dbReference type="PANTHER" id="PTHR19303:SF26">
    <property type="entry name" value="TIGGER TRANSPOSABLE ELEMENT-DERIVED PROTEIN 1"/>
    <property type="match status" value="1"/>
</dbReference>
<reference evidence="6 7" key="1">
    <citation type="submission" date="2024-11" db="EMBL/GenBank/DDBJ databases">
        <title>Chromosome-level genome assembly of the freshwater bivalve Anodonta woodiana.</title>
        <authorList>
            <person name="Chen X."/>
        </authorList>
    </citation>
    <scope>NUCLEOTIDE SEQUENCE [LARGE SCALE GENOMIC DNA]</scope>
    <source>
        <strain evidence="6">MN2024</strain>
        <tissue evidence="6">Gills</tissue>
    </source>
</reference>
<evidence type="ECO:0000259" key="5">
    <source>
        <dbReference type="PROSITE" id="PS51253"/>
    </source>
</evidence>
<dbReference type="SUPFAM" id="SSF46689">
    <property type="entry name" value="Homeodomain-like"/>
    <property type="match status" value="2"/>
</dbReference>
<evidence type="ECO:0008006" key="8">
    <source>
        <dbReference type="Google" id="ProtNLM"/>
    </source>
</evidence>
<feature type="domain" description="HTH CENPB-type" evidence="5">
    <location>
        <begin position="70"/>
        <end position="148"/>
    </location>
</feature>
<dbReference type="InterPro" id="IPR006600">
    <property type="entry name" value="HTH_CenpB_DNA-bd_dom"/>
</dbReference>
<organism evidence="6 7">
    <name type="scientific">Sinanodonta woodiana</name>
    <name type="common">Chinese pond mussel</name>
    <name type="synonym">Anodonta woodiana</name>
    <dbReference type="NCBI Taxonomy" id="1069815"/>
    <lineage>
        <taxon>Eukaryota</taxon>
        <taxon>Metazoa</taxon>
        <taxon>Spiralia</taxon>
        <taxon>Lophotrochozoa</taxon>
        <taxon>Mollusca</taxon>
        <taxon>Bivalvia</taxon>
        <taxon>Autobranchia</taxon>
        <taxon>Heteroconchia</taxon>
        <taxon>Palaeoheterodonta</taxon>
        <taxon>Unionida</taxon>
        <taxon>Unionoidea</taxon>
        <taxon>Unionidae</taxon>
        <taxon>Unioninae</taxon>
        <taxon>Sinanodonta</taxon>
    </lineage>
</organism>
<comment type="caution">
    <text evidence="6">The sequence shown here is derived from an EMBL/GenBank/DDBJ whole genome shotgun (WGS) entry which is preliminary data.</text>
</comment>
<dbReference type="InterPro" id="IPR050863">
    <property type="entry name" value="CenT-Element_Derived"/>
</dbReference>
<feature type="domain" description="HTH psq-type" evidence="4">
    <location>
        <begin position="6"/>
        <end position="57"/>
    </location>
</feature>
<dbReference type="InterPro" id="IPR007889">
    <property type="entry name" value="HTH_Psq"/>
</dbReference>
<dbReference type="SMART" id="SM00674">
    <property type="entry name" value="CENPB"/>
    <property type="match status" value="1"/>
</dbReference>
<evidence type="ECO:0000256" key="1">
    <source>
        <dbReference type="ARBA" id="ARBA00023125"/>
    </source>
</evidence>
<dbReference type="GO" id="GO:0003677">
    <property type="term" value="F:DNA binding"/>
    <property type="evidence" value="ECO:0007669"/>
    <property type="project" value="UniProtKB-UniRule"/>
</dbReference>
<evidence type="ECO:0000313" key="7">
    <source>
        <dbReference type="Proteomes" id="UP001634394"/>
    </source>
</evidence>
<feature type="DNA-binding region" description="H-T-H motif" evidence="3">
    <location>
        <begin position="33"/>
        <end position="53"/>
    </location>
</feature>
<accession>A0ABD3XZL3</accession>